<evidence type="ECO:0000256" key="5">
    <source>
        <dbReference type="RuleBase" id="RU000383"/>
    </source>
</evidence>
<dbReference type="PANTHER" id="PTHR10177">
    <property type="entry name" value="CYCLINS"/>
    <property type="match status" value="1"/>
</dbReference>
<dbReference type="Proteomes" id="UP000006727">
    <property type="component" value="Chromosome 15"/>
</dbReference>
<dbReference type="GO" id="GO:0051301">
    <property type="term" value="P:cell division"/>
    <property type="evidence" value="ECO:0007669"/>
    <property type="project" value="UniProtKB-KW"/>
</dbReference>
<dbReference type="CDD" id="cd20543">
    <property type="entry name" value="CYCLIN_AtCycD-like_rpt1"/>
    <property type="match status" value="1"/>
</dbReference>
<evidence type="ECO:0000256" key="3">
    <source>
        <dbReference type="ARBA" id="ARBA00023127"/>
    </source>
</evidence>
<evidence type="ECO:0000256" key="4">
    <source>
        <dbReference type="ARBA" id="ARBA00023306"/>
    </source>
</evidence>
<dbReference type="Gramene" id="Pp3c15_17470V3.1">
    <property type="protein sequence ID" value="Pp3c15_17470V3.1"/>
    <property type="gene ID" value="Pp3c15_17470"/>
</dbReference>
<comment type="similarity">
    <text evidence="1">Belongs to the cyclin family. Cyclin D subfamily.</text>
</comment>
<proteinExistence type="inferred from homology"/>
<dbReference type="SMART" id="SM01332">
    <property type="entry name" value="Cyclin_C"/>
    <property type="match status" value="1"/>
</dbReference>
<dbReference type="OrthoDB" id="5590282at2759"/>
<dbReference type="GO" id="GO:0005737">
    <property type="term" value="C:cytoplasm"/>
    <property type="evidence" value="ECO:0000318"/>
    <property type="project" value="GO_Central"/>
</dbReference>
<evidence type="ECO:0000313" key="9">
    <source>
        <dbReference type="EMBL" id="PNR39587.1"/>
    </source>
</evidence>
<dbReference type="InterPro" id="IPR039361">
    <property type="entry name" value="Cyclin"/>
</dbReference>
<dbReference type="Pfam" id="PF00134">
    <property type="entry name" value="Cyclin_N"/>
    <property type="match status" value="1"/>
</dbReference>
<dbReference type="EnsemblPlants" id="Pp3c15_17470V3.3">
    <property type="protein sequence ID" value="Pp3c15_17470V3.3"/>
    <property type="gene ID" value="Pp3c15_17470"/>
</dbReference>
<dbReference type="InterPro" id="IPR036915">
    <property type="entry name" value="Cyclin-like_sf"/>
</dbReference>
<organism evidence="9">
    <name type="scientific">Physcomitrium patens</name>
    <name type="common">Spreading-leaved earth moss</name>
    <name type="synonym">Physcomitrella patens</name>
    <dbReference type="NCBI Taxonomy" id="3218"/>
    <lineage>
        <taxon>Eukaryota</taxon>
        <taxon>Viridiplantae</taxon>
        <taxon>Streptophyta</taxon>
        <taxon>Embryophyta</taxon>
        <taxon>Bryophyta</taxon>
        <taxon>Bryophytina</taxon>
        <taxon>Bryopsida</taxon>
        <taxon>Funariidae</taxon>
        <taxon>Funariales</taxon>
        <taxon>Funariaceae</taxon>
        <taxon>Physcomitrium</taxon>
    </lineage>
</organism>
<evidence type="ECO:0008006" key="12">
    <source>
        <dbReference type="Google" id="ProtNLM"/>
    </source>
</evidence>
<feature type="domain" description="Cyclin-like" evidence="7">
    <location>
        <begin position="88"/>
        <end position="176"/>
    </location>
</feature>
<dbReference type="OMA" id="PHDKPWM"/>
<dbReference type="FunFam" id="1.10.472.10:FF:000034">
    <property type="entry name" value="D2/4-type cyclin"/>
    <property type="match status" value="1"/>
</dbReference>
<sequence>MSPSVDCLASLYCAEDVSGTAWNESEMCGAADRVFESQPAVFMDFPVEDDEAIATLLMKEAQFMPEADYLERYQSRKLSLEARLAAIEWILKVHSFYNYSPLTVALAVNYMDRFLSRYYFPEGKEWMLQLLSVACISLAAKMEESDVPILLDFQVEQEEHIFEAHTIQRMELLVLSTLEWRMSGVTPFSYVDYFFHKLGVSDLLLRALLSRVSEIILKSIRVTTSLQYLPSVVAAASIICALEEVTTIRTGDLLRTFNELLVNVESVKDCYIDMRQSEIGPYCVRMGLKRKILHASEPQSPVGVLEAADVSSPSGTVLGFSSRESSPDVTDSPPSTNSQRKRRKLSLHNESCLHVESASL</sequence>
<dbReference type="GO" id="GO:0000082">
    <property type="term" value="P:G1/S transition of mitotic cell cycle"/>
    <property type="evidence" value="ECO:0000318"/>
    <property type="project" value="GO_Central"/>
</dbReference>
<keyword evidence="4" id="KW-0131">Cell cycle</keyword>
<dbReference type="InterPro" id="IPR006671">
    <property type="entry name" value="Cyclin_N"/>
</dbReference>
<dbReference type="InterPro" id="IPR013763">
    <property type="entry name" value="Cyclin-like_dom"/>
</dbReference>
<evidence type="ECO:0000259" key="8">
    <source>
        <dbReference type="SMART" id="SM01332"/>
    </source>
</evidence>
<dbReference type="EMBL" id="ABEU02000015">
    <property type="protein sequence ID" value="PNR39587.1"/>
    <property type="molecule type" value="Genomic_DNA"/>
</dbReference>
<gene>
    <name evidence="10" type="primary">LOC112291992</name>
    <name evidence="9" type="ORF">PHYPA_019866</name>
</gene>
<protein>
    <recommendedName>
        <fullName evidence="12">Cyclin N-terminal domain-containing protein</fullName>
    </recommendedName>
</protein>
<evidence type="ECO:0000256" key="2">
    <source>
        <dbReference type="ARBA" id="ARBA00022618"/>
    </source>
</evidence>
<keyword evidence="3 5" id="KW-0195">Cyclin</keyword>
<evidence type="ECO:0000256" key="1">
    <source>
        <dbReference type="ARBA" id="ARBA00009065"/>
    </source>
</evidence>
<dbReference type="GO" id="GO:0005634">
    <property type="term" value="C:nucleus"/>
    <property type="evidence" value="ECO:0000318"/>
    <property type="project" value="GO_Central"/>
</dbReference>
<dbReference type="EnsemblPlants" id="Pp3c15_17470V3.1">
    <property type="protein sequence ID" value="Pp3c15_17470V3.1"/>
    <property type="gene ID" value="Pp3c15_17470"/>
</dbReference>
<dbReference type="GO" id="GO:0016538">
    <property type="term" value="F:cyclin-dependent protein serine/threonine kinase regulator activity"/>
    <property type="evidence" value="ECO:0000318"/>
    <property type="project" value="GO_Central"/>
</dbReference>
<feature type="region of interest" description="Disordered" evidence="6">
    <location>
        <begin position="316"/>
        <end position="346"/>
    </location>
</feature>
<evidence type="ECO:0000259" key="7">
    <source>
        <dbReference type="SMART" id="SM00385"/>
    </source>
</evidence>
<feature type="domain" description="Cyclin C-terminal" evidence="8">
    <location>
        <begin position="185"/>
        <end position="313"/>
    </location>
</feature>
<evidence type="ECO:0000256" key="6">
    <source>
        <dbReference type="SAM" id="MobiDB-lite"/>
    </source>
</evidence>
<dbReference type="eggNOG" id="KOG0656">
    <property type="taxonomic scope" value="Eukaryota"/>
</dbReference>
<keyword evidence="2" id="KW-0132">Cell division</keyword>
<reference evidence="9 11" key="2">
    <citation type="journal article" date="2018" name="Plant J.">
        <title>The Physcomitrella patens chromosome-scale assembly reveals moss genome structure and evolution.</title>
        <authorList>
            <person name="Lang D."/>
            <person name="Ullrich K.K."/>
            <person name="Murat F."/>
            <person name="Fuchs J."/>
            <person name="Jenkins J."/>
            <person name="Haas F.B."/>
            <person name="Piednoel M."/>
            <person name="Gundlach H."/>
            <person name="Van Bel M."/>
            <person name="Meyberg R."/>
            <person name="Vives C."/>
            <person name="Morata J."/>
            <person name="Symeonidi A."/>
            <person name="Hiss M."/>
            <person name="Muchero W."/>
            <person name="Kamisugi Y."/>
            <person name="Saleh O."/>
            <person name="Blanc G."/>
            <person name="Decker E.L."/>
            <person name="van Gessel N."/>
            <person name="Grimwood J."/>
            <person name="Hayes R.D."/>
            <person name="Graham S.W."/>
            <person name="Gunter L.E."/>
            <person name="McDaniel S.F."/>
            <person name="Hoernstein S.N.W."/>
            <person name="Larsson A."/>
            <person name="Li F.W."/>
            <person name="Perroud P.F."/>
            <person name="Phillips J."/>
            <person name="Ranjan P."/>
            <person name="Rokshar D.S."/>
            <person name="Rothfels C.J."/>
            <person name="Schneider L."/>
            <person name="Shu S."/>
            <person name="Stevenson D.W."/>
            <person name="Thummler F."/>
            <person name="Tillich M."/>
            <person name="Villarreal Aguilar J.C."/>
            <person name="Widiez T."/>
            <person name="Wong G.K."/>
            <person name="Wymore A."/>
            <person name="Zhang Y."/>
            <person name="Zimmer A.D."/>
            <person name="Quatrano R.S."/>
            <person name="Mayer K.F.X."/>
            <person name="Goodstein D."/>
            <person name="Casacuberta J.M."/>
            <person name="Vandepoele K."/>
            <person name="Reski R."/>
            <person name="Cuming A.C."/>
            <person name="Tuskan G.A."/>
            <person name="Maumus F."/>
            <person name="Salse J."/>
            <person name="Schmutz J."/>
            <person name="Rensing S.A."/>
        </authorList>
    </citation>
    <scope>NUCLEOTIDE SEQUENCE [LARGE SCALE GENOMIC DNA]</scope>
    <source>
        <strain evidence="10 11">cv. Gransden 2004</strain>
    </source>
</reference>
<dbReference type="Gene3D" id="1.10.472.10">
    <property type="entry name" value="Cyclin-like"/>
    <property type="match status" value="2"/>
</dbReference>
<dbReference type="GO" id="GO:0000307">
    <property type="term" value="C:cyclin-dependent protein kinase holoenzyme complex"/>
    <property type="evidence" value="ECO:0000318"/>
    <property type="project" value="GO_Central"/>
</dbReference>
<dbReference type="RefSeq" id="XP_024395813.1">
    <property type="nucleotide sequence ID" value="XM_024540045.2"/>
</dbReference>
<dbReference type="PaxDb" id="3218-PP1S359_22V6.2"/>
<reference evidence="10" key="3">
    <citation type="submission" date="2020-12" db="UniProtKB">
        <authorList>
            <consortium name="EnsemblPlants"/>
        </authorList>
    </citation>
    <scope>IDENTIFICATION</scope>
</reference>
<dbReference type="GeneID" id="112291992"/>
<dbReference type="SMART" id="SM00385">
    <property type="entry name" value="CYCLIN"/>
    <property type="match status" value="1"/>
</dbReference>
<dbReference type="InterPro" id="IPR004367">
    <property type="entry name" value="Cyclin_C-dom"/>
</dbReference>
<accession>A9TXI3</accession>
<name>A9TXI3_PHYPA</name>
<evidence type="ECO:0000313" key="11">
    <source>
        <dbReference type="Proteomes" id="UP000006727"/>
    </source>
</evidence>
<dbReference type="AlphaFoldDB" id="A9TXI3"/>
<dbReference type="Gramene" id="Pp3c15_17470V3.3">
    <property type="protein sequence ID" value="Pp3c15_17470V3.3"/>
    <property type="gene ID" value="Pp3c15_17470"/>
</dbReference>
<dbReference type="CDD" id="cd20544">
    <property type="entry name" value="CYCLIN_AtCycD-like_rpt2"/>
    <property type="match status" value="1"/>
</dbReference>
<feature type="compositionally biased region" description="Low complexity" evidence="6">
    <location>
        <begin position="327"/>
        <end position="338"/>
    </location>
</feature>
<dbReference type="SUPFAM" id="SSF47954">
    <property type="entry name" value="Cyclin-like"/>
    <property type="match status" value="1"/>
</dbReference>
<evidence type="ECO:0000313" key="10">
    <source>
        <dbReference type="EnsemblPlants" id="Pp3c15_17470V3.1"/>
    </source>
</evidence>
<keyword evidence="11" id="KW-1185">Reference proteome</keyword>
<reference evidence="9 11" key="1">
    <citation type="journal article" date="2008" name="Science">
        <title>The Physcomitrella genome reveals evolutionary insights into the conquest of land by plants.</title>
        <authorList>
            <person name="Rensing S."/>
            <person name="Lang D."/>
            <person name="Zimmer A."/>
            <person name="Terry A."/>
            <person name="Salamov A."/>
            <person name="Shapiro H."/>
            <person name="Nishiyama T."/>
            <person name="Perroud P.-F."/>
            <person name="Lindquist E."/>
            <person name="Kamisugi Y."/>
            <person name="Tanahashi T."/>
            <person name="Sakakibara K."/>
            <person name="Fujita T."/>
            <person name="Oishi K."/>
            <person name="Shin-I T."/>
            <person name="Kuroki Y."/>
            <person name="Toyoda A."/>
            <person name="Suzuki Y."/>
            <person name="Hashimoto A."/>
            <person name="Yamaguchi K."/>
            <person name="Sugano A."/>
            <person name="Kohara Y."/>
            <person name="Fujiyama A."/>
            <person name="Anterola A."/>
            <person name="Aoki S."/>
            <person name="Ashton N."/>
            <person name="Barbazuk W.B."/>
            <person name="Barker E."/>
            <person name="Bennetzen J."/>
            <person name="Bezanilla M."/>
            <person name="Blankenship R."/>
            <person name="Cho S.H."/>
            <person name="Dutcher S."/>
            <person name="Estelle M."/>
            <person name="Fawcett J.A."/>
            <person name="Gundlach H."/>
            <person name="Hanada K."/>
            <person name="Heyl A."/>
            <person name="Hicks K.A."/>
            <person name="Hugh J."/>
            <person name="Lohr M."/>
            <person name="Mayer K."/>
            <person name="Melkozernov A."/>
            <person name="Murata T."/>
            <person name="Nelson D."/>
            <person name="Pils B."/>
            <person name="Prigge M."/>
            <person name="Reiss B."/>
            <person name="Renner T."/>
            <person name="Rombauts S."/>
            <person name="Rushton P."/>
            <person name="Sanderfoot A."/>
            <person name="Schween G."/>
            <person name="Shiu S.-H."/>
            <person name="Stueber K."/>
            <person name="Theodoulou F.L."/>
            <person name="Tu H."/>
            <person name="Van de Peer Y."/>
            <person name="Verrier P.J."/>
            <person name="Waters E."/>
            <person name="Wood A."/>
            <person name="Yang L."/>
            <person name="Cove D."/>
            <person name="Cuming A."/>
            <person name="Hasebe M."/>
            <person name="Lucas S."/>
            <person name="Mishler D.B."/>
            <person name="Reski R."/>
            <person name="Grigoriev I."/>
            <person name="Quatrano R.S."/>
            <person name="Boore J.L."/>
        </authorList>
    </citation>
    <scope>NUCLEOTIDE SEQUENCE [LARGE SCALE GENOMIC DNA]</scope>
    <source>
        <strain evidence="10 11">cv. Gransden 2004</strain>
    </source>
</reference>
<dbReference type="STRING" id="3218.A9TXI3"/>
<dbReference type="Pfam" id="PF02984">
    <property type="entry name" value="Cyclin_C"/>
    <property type="match status" value="1"/>
</dbReference>